<dbReference type="VEuPathDB" id="FungiDB:SeMB42_g00157"/>
<keyword evidence="2" id="KW-1185">Reference proteome</keyword>
<comment type="caution">
    <text evidence="1">The sequence shown here is derived from an EMBL/GenBank/DDBJ whole genome shotgun (WGS) entry which is preliminary data.</text>
</comment>
<dbReference type="Proteomes" id="UP000317494">
    <property type="component" value="Unassembled WGS sequence"/>
</dbReference>
<evidence type="ECO:0000313" key="1">
    <source>
        <dbReference type="EMBL" id="TPX54638.1"/>
    </source>
</evidence>
<name>A0A507DUL9_9FUNG</name>
<dbReference type="EMBL" id="QEAN01000003">
    <property type="protein sequence ID" value="TPX54638.1"/>
    <property type="molecule type" value="Genomic_DNA"/>
</dbReference>
<organism evidence="1 2">
    <name type="scientific">Synchytrium endobioticum</name>
    <dbReference type="NCBI Taxonomy" id="286115"/>
    <lineage>
        <taxon>Eukaryota</taxon>
        <taxon>Fungi</taxon>
        <taxon>Fungi incertae sedis</taxon>
        <taxon>Chytridiomycota</taxon>
        <taxon>Chytridiomycota incertae sedis</taxon>
        <taxon>Chytridiomycetes</taxon>
        <taxon>Synchytriales</taxon>
        <taxon>Synchytriaceae</taxon>
        <taxon>Synchytrium</taxon>
    </lineage>
</organism>
<accession>A0A507DUL9</accession>
<dbReference type="AlphaFoldDB" id="A0A507DUL9"/>
<gene>
    <name evidence="1" type="ORF">SeMB42_g00157</name>
</gene>
<reference evidence="1 2" key="1">
    <citation type="journal article" date="2019" name="Sci. Rep.">
        <title>Comparative genomics of chytrid fungi reveal insights into the obligate biotrophic and pathogenic lifestyle of Synchytrium endobioticum.</title>
        <authorList>
            <person name="van de Vossenberg B.T.L.H."/>
            <person name="Warris S."/>
            <person name="Nguyen H.D.T."/>
            <person name="van Gent-Pelzer M.P.E."/>
            <person name="Joly D.L."/>
            <person name="van de Geest H.C."/>
            <person name="Bonants P.J.M."/>
            <person name="Smith D.S."/>
            <person name="Levesque C.A."/>
            <person name="van der Lee T.A.J."/>
        </authorList>
    </citation>
    <scope>NUCLEOTIDE SEQUENCE [LARGE SCALE GENOMIC DNA]</scope>
    <source>
        <strain evidence="1 2">MB42</strain>
    </source>
</reference>
<proteinExistence type="predicted"/>
<sequence>MYQRILVVSSGLLHRYGNWRLATSQGTAILAYGQSPMQHSPQGTAILAYGQSPMRHYKELLFLSMVNHQWSVSLGHITMMTPRC</sequence>
<protein>
    <submittedName>
        <fullName evidence="1">Uncharacterized protein</fullName>
    </submittedName>
</protein>
<evidence type="ECO:0000313" key="2">
    <source>
        <dbReference type="Proteomes" id="UP000317494"/>
    </source>
</evidence>